<accession>A0A0R2AN24</accession>
<keyword evidence="2" id="KW-0812">Transmembrane</keyword>
<dbReference type="PATRIC" id="fig|1423718.3.peg.934"/>
<organism evidence="4 5">
    <name type="scientific">Ligilactobacillus agilis DSM 20509</name>
    <dbReference type="NCBI Taxonomy" id="1423718"/>
    <lineage>
        <taxon>Bacteria</taxon>
        <taxon>Bacillati</taxon>
        <taxon>Bacillota</taxon>
        <taxon>Bacilli</taxon>
        <taxon>Lactobacillales</taxon>
        <taxon>Lactobacillaceae</taxon>
        <taxon>Ligilactobacillus</taxon>
    </lineage>
</organism>
<reference evidence="4 5" key="1">
    <citation type="journal article" date="2015" name="Genome Announc.">
        <title>Expanding the biotechnology potential of lactobacilli through comparative genomics of 213 strains and associated genera.</title>
        <authorList>
            <person name="Sun Z."/>
            <person name="Harris H.M."/>
            <person name="McCann A."/>
            <person name="Guo C."/>
            <person name="Argimon S."/>
            <person name="Zhang W."/>
            <person name="Yang X."/>
            <person name="Jeffery I.B."/>
            <person name="Cooney J.C."/>
            <person name="Kagawa T.F."/>
            <person name="Liu W."/>
            <person name="Song Y."/>
            <person name="Salvetti E."/>
            <person name="Wrobel A."/>
            <person name="Rasinkangas P."/>
            <person name="Parkhill J."/>
            <person name="Rea M.C."/>
            <person name="O'Sullivan O."/>
            <person name="Ritari J."/>
            <person name="Douillard F.P."/>
            <person name="Paul Ross R."/>
            <person name="Yang R."/>
            <person name="Briner A.E."/>
            <person name="Felis G.E."/>
            <person name="de Vos W.M."/>
            <person name="Barrangou R."/>
            <person name="Klaenhammer T.R."/>
            <person name="Caufield P.W."/>
            <person name="Cui Y."/>
            <person name="Zhang H."/>
            <person name="O'Toole P.W."/>
        </authorList>
    </citation>
    <scope>NUCLEOTIDE SEQUENCE [LARGE SCALE GENOMIC DNA]</scope>
    <source>
        <strain evidence="4 5">DSM 20509</strain>
    </source>
</reference>
<dbReference type="AlphaFoldDB" id="A0A0R2AN24"/>
<evidence type="ECO:0000313" key="4">
    <source>
        <dbReference type="EMBL" id="KRM65867.1"/>
    </source>
</evidence>
<proteinExistence type="predicted"/>
<dbReference type="EMBL" id="AYYP01000010">
    <property type="protein sequence ID" value="KRM65867.1"/>
    <property type="molecule type" value="Genomic_DNA"/>
</dbReference>
<keyword evidence="1" id="KW-0175">Coiled coil</keyword>
<dbReference type="InterPro" id="IPR044929">
    <property type="entry name" value="DNA/RNA_non-sp_Endonuclease_sf"/>
</dbReference>
<name>A0A0R2AN24_9LACO</name>
<dbReference type="Pfam" id="PF13930">
    <property type="entry name" value="Endonuclea_NS_2"/>
    <property type="match status" value="1"/>
</dbReference>
<sequence length="298" mass="33139">MGIGIIVLLILVLLLNLKQLKKVKPVVLLALIAVGFIAGIALSQNNSPVEALNQTKTQLISALRSLTEKNAKQERKNESLKAKLSSQAQKLGITLEDTDSKQTASGNEDLAQLSYQGQQVITVNNNKPGFSTADLSTAKGPWQHYGNLDNLNRATQADALLNQSLMPKTKRERLTVNPTGWHNKRISSGWLYNRSHLIGYQLTGQNNNWKNLITATRSLNDPGMVKYEDQVADYLKASPKHYVRYSVRPVFYQNELLARGVQMRAQSVGDNSVSYNIYIFNIQPGVTLNYNDGTSRLN</sequence>
<feature type="domain" description="Type VII secretion system protein EssD-like" evidence="3">
    <location>
        <begin position="139"/>
        <end position="268"/>
    </location>
</feature>
<protein>
    <recommendedName>
        <fullName evidence="3">Type VII secretion system protein EssD-like domain-containing protein</fullName>
    </recommendedName>
</protein>
<gene>
    <name evidence="4" type="ORF">FC14_GL000886</name>
</gene>
<evidence type="ECO:0000256" key="2">
    <source>
        <dbReference type="SAM" id="Phobius"/>
    </source>
</evidence>
<feature type="transmembrane region" description="Helical" evidence="2">
    <location>
        <begin position="27"/>
        <end position="43"/>
    </location>
</feature>
<comment type="caution">
    <text evidence="4">The sequence shown here is derived from an EMBL/GenBank/DDBJ whole genome shotgun (WGS) entry which is preliminary data.</text>
</comment>
<dbReference type="InterPro" id="IPR044927">
    <property type="entry name" value="Endonuclea_NS_2"/>
</dbReference>
<dbReference type="RefSeq" id="WP_056975920.1">
    <property type="nucleotide sequence ID" value="NZ_AYYP01000010.1"/>
</dbReference>
<dbReference type="OrthoDB" id="9783680at2"/>
<keyword evidence="2" id="KW-0472">Membrane</keyword>
<evidence type="ECO:0000259" key="3">
    <source>
        <dbReference type="Pfam" id="PF13930"/>
    </source>
</evidence>
<keyword evidence="2" id="KW-1133">Transmembrane helix</keyword>
<keyword evidence="5" id="KW-1185">Reference proteome</keyword>
<dbReference type="Gene3D" id="3.40.570.10">
    <property type="entry name" value="Extracellular Endonuclease, subunit A"/>
    <property type="match status" value="1"/>
</dbReference>
<dbReference type="Proteomes" id="UP000051008">
    <property type="component" value="Unassembled WGS sequence"/>
</dbReference>
<evidence type="ECO:0000256" key="1">
    <source>
        <dbReference type="SAM" id="Coils"/>
    </source>
</evidence>
<evidence type="ECO:0000313" key="5">
    <source>
        <dbReference type="Proteomes" id="UP000051008"/>
    </source>
</evidence>
<feature type="coiled-coil region" evidence="1">
    <location>
        <begin position="49"/>
        <end position="90"/>
    </location>
</feature>